<sequence>MENNRIAPSAHPTFQQVHYPHYLCFFFSDESHSRRSVQTVACNAPSAGGSASNRACPVIRPSRARRRDVLASQRIRDFHPACLQRTLR</sequence>
<dbReference type="AlphaFoldDB" id="A0A166NS50"/>
<organism evidence="1 2">
    <name type="scientific">Athelia psychrophila</name>
    <dbReference type="NCBI Taxonomy" id="1759441"/>
    <lineage>
        <taxon>Eukaryota</taxon>
        <taxon>Fungi</taxon>
        <taxon>Dikarya</taxon>
        <taxon>Basidiomycota</taxon>
        <taxon>Agaricomycotina</taxon>
        <taxon>Agaricomycetes</taxon>
        <taxon>Agaricomycetidae</taxon>
        <taxon>Atheliales</taxon>
        <taxon>Atheliaceae</taxon>
        <taxon>Athelia</taxon>
    </lineage>
</organism>
<gene>
    <name evidence="1" type="ORF">FIBSPDRAFT_855850</name>
</gene>
<evidence type="ECO:0000313" key="2">
    <source>
        <dbReference type="Proteomes" id="UP000076532"/>
    </source>
</evidence>
<reference evidence="1 2" key="1">
    <citation type="journal article" date="2016" name="Mol. Biol. Evol.">
        <title>Comparative Genomics of Early-Diverging Mushroom-Forming Fungi Provides Insights into the Origins of Lignocellulose Decay Capabilities.</title>
        <authorList>
            <person name="Nagy L.G."/>
            <person name="Riley R."/>
            <person name="Tritt A."/>
            <person name="Adam C."/>
            <person name="Daum C."/>
            <person name="Floudas D."/>
            <person name="Sun H."/>
            <person name="Yadav J.S."/>
            <person name="Pangilinan J."/>
            <person name="Larsson K.H."/>
            <person name="Matsuura K."/>
            <person name="Barry K."/>
            <person name="Labutti K."/>
            <person name="Kuo R."/>
            <person name="Ohm R.A."/>
            <person name="Bhattacharya S.S."/>
            <person name="Shirouzu T."/>
            <person name="Yoshinaga Y."/>
            <person name="Martin F.M."/>
            <person name="Grigoriev I.V."/>
            <person name="Hibbett D.S."/>
        </authorList>
    </citation>
    <scope>NUCLEOTIDE SEQUENCE [LARGE SCALE GENOMIC DNA]</scope>
    <source>
        <strain evidence="1 2">CBS 109695</strain>
    </source>
</reference>
<protein>
    <submittedName>
        <fullName evidence="1">Uncharacterized protein</fullName>
    </submittedName>
</protein>
<keyword evidence="2" id="KW-1185">Reference proteome</keyword>
<evidence type="ECO:0000313" key="1">
    <source>
        <dbReference type="EMBL" id="KZP25322.1"/>
    </source>
</evidence>
<name>A0A166NS50_9AGAM</name>
<dbReference type="Proteomes" id="UP000076532">
    <property type="component" value="Unassembled WGS sequence"/>
</dbReference>
<proteinExistence type="predicted"/>
<accession>A0A166NS50</accession>
<dbReference type="EMBL" id="KV417521">
    <property type="protein sequence ID" value="KZP25322.1"/>
    <property type="molecule type" value="Genomic_DNA"/>
</dbReference>